<feature type="domain" description="HD-GYP" evidence="1">
    <location>
        <begin position="3"/>
        <end position="193"/>
    </location>
</feature>
<name>A0A1W2EGP5_9FIRM</name>
<organism evidence="2 3">
    <name type="scientific">Sporomusa malonica</name>
    <dbReference type="NCBI Taxonomy" id="112901"/>
    <lineage>
        <taxon>Bacteria</taxon>
        <taxon>Bacillati</taxon>
        <taxon>Bacillota</taxon>
        <taxon>Negativicutes</taxon>
        <taxon>Selenomonadales</taxon>
        <taxon>Sporomusaceae</taxon>
        <taxon>Sporomusa</taxon>
    </lineage>
</organism>
<dbReference type="Proteomes" id="UP000192738">
    <property type="component" value="Unassembled WGS sequence"/>
</dbReference>
<dbReference type="InterPro" id="IPR006675">
    <property type="entry name" value="HDIG_dom"/>
</dbReference>
<dbReference type="SUPFAM" id="SSF109604">
    <property type="entry name" value="HD-domain/PDEase-like"/>
    <property type="match status" value="2"/>
</dbReference>
<evidence type="ECO:0000259" key="1">
    <source>
        <dbReference type="PROSITE" id="PS51832"/>
    </source>
</evidence>
<evidence type="ECO:0000313" key="2">
    <source>
        <dbReference type="EMBL" id="SMD08857.1"/>
    </source>
</evidence>
<sequence length="419" mass="47820">MLFKIHPSNLVSALSIALELSTDGLSQHHWRTALIANRIAEHVGLDDGQRQILVYAALLHDIGAVSDWSEKKKLHNFKVGNDIYHHAEVGYELLRDSSQFGMLAETIRHHHDDWDGSNPHGLAGKDIPITSRIINLADRLEILLRDKVYIFEQRPDILSAIRELSGSYFDPDLVKALHEFARQDSFWLDLTNHHYYQNFFRQIDSYGRMVFNIDDVVSIAEVFATIIDRTSSFTGTHSRSVATVSAFLAQAKGYSMEEVKLMRIAGLFHDLGKLAIPNDILEKPEKLTEREFSTIKQHPYYTYRILEQIDGFSPVAEWAAYHHETLDGSGYPFRIPGGSLRLGSRIVSVADVFVALTENRPYRQSLTLQEVEKIMRGMVDNRKLDGNIVTDLFSDVTRLETITNQIGEMSWPQRNLRKS</sequence>
<dbReference type="PANTHER" id="PTHR43155:SF1">
    <property type="entry name" value="3'3'-CGAMP-SPECIFIC PHOSPHODIESTERASE 1"/>
    <property type="match status" value="1"/>
</dbReference>
<dbReference type="SMART" id="SM00471">
    <property type="entry name" value="HDc"/>
    <property type="match status" value="2"/>
</dbReference>
<dbReference type="STRING" id="112901.SAMN04488500_12419"/>
<dbReference type="NCBIfam" id="TIGR00277">
    <property type="entry name" value="HDIG"/>
    <property type="match status" value="1"/>
</dbReference>
<evidence type="ECO:0000313" key="3">
    <source>
        <dbReference type="Proteomes" id="UP000192738"/>
    </source>
</evidence>
<feature type="domain" description="HD-GYP" evidence="1">
    <location>
        <begin position="212"/>
        <end position="408"/>
    </location>
</feature>
<dbReference type="AlphaFoldDB" id="A0A1W2EGP5"/>
<dbReference type="EMBL" id="FWXI01000024">
    <property type="protein sequence ID" value="SMD08857.1"/>
    <property type="molecule type" value="Genomic_DNA"/>
</dbReference>
<dbReference type="PROSITE" id="PS51832">
    <property type="entry name" value="HD_GYP"/>
    <property type="match status" value="2"/>
</dbReference>
<keyword evidence="3" id="KW-1185">Reference proteome</keyword>
<reference evidence="2 3" key="1">
    <citation type="submission" date="2017-04" db="EMBL/GenBank/DDBJ databases">
        <authorList>
            <person name="Afonso C.L."/>
            <person name="Miller P.J."/>
            <person name="Scott M.A."/>
            <person name="Spackman E."/>
            <person name="Goraichik I."/>
            <person name="Dimitrov K.M."/>
            <person name="Suarez D.L."/>
            <person name="Swayne D.E."/>
        </authorList>
    </citation>
    <scope>NUCLEOTIDE SEQUENCE [LARGE SCALE GENOMIC DNA]</scope>
    <source>
        <strain evidence="2 3">DSM 5090</strain>
    </source>
</reference>
<dbReference type="InterPro" id="IPR003607">
    <property type="entry name" value="HD/PDEase_dom"/>
</dbReference>
<protein>
    <submittedName>
        <fullName evidence="2">HDIG domain-containing protein</fullName>
    </submittedName>
</protein>
<dbReference type="PANTHER" id="PTHR43155">
    <property type="entry name" value="CYCLIC DI-GMP PHOSPHODIESTERASE PA4108-RELATED"/>
    <property type="match status" value="1"/>
</dbReference>
<dbReference type="Pfam" id="PF13487">
    <property type="entry name" value="HD_5"/>
    <property type="match status" value="1"/>
</dbReference>
<gene>
    <name evidence="2" type="ORF">SAMN04488500_12419</name>
</gene>
<dbReference type="RefSeq" id="WP_084577849.1">
    <property type="nucleotide sequence ID" value="NZ_CP155572.1"/>
</dbReference>
<dbReference type="Gene3D" id="1.10.3210.10">
    <property type="entry name" value="Hypothetical protein af1432"/>
    <property type="match status" value="2"/>
</dbReference>
<dbReference type="InterPro" id="IPR037522">
    <property type="entry name" value="HD_GYP_dom"/>
</dbReference>
<dbReference type="InterPro" id="IPR006674">
    <property type="entry name" value="HD_domain"/>
</dbReference>
<accession>A0A1W2EGP5</accession>
<dbReference type="Pfam" id="PF01966">
    <property type="entry name" value="HD"/>
    <property type="match status" value="1"/>
</dbReference>
<dbReference type="OrthoDB" id="9804747at2"/>
<dbReference type="CDD" id="cd00077">
    <property type="entry name" value="HDc"/>
    <property type="match status" value="2"/>
</dbReference>
<proteinExistence type="predicted"/>